<dbReference type="InterPro" id="IPR019596">
    <property type="entry name" value="Phage_Mu_GpM_tail_tub"/>
</dbReference>
<accession>A0A5E7Q5T6</accession>
<dbReference type="RefSeq" id="WP_150782493.1">
    <property type="nucleotide sequence ID" value="NZ_CABVIH010000040.1"/>
</dbReference>
<feature type="region of interest" description="Disordered" evidence="1">
    <location>
        <begin position="96"/>
        <end position="118"/>
    </location>
</feature>
<reference evidence="2 3" key="1">
    <citation type="submission" date="2019-09" db="EMBL/GenBank/DDBJ databases">
        <authorList>
            <person name="Chandra G."/>
            <person name="Truman W A."/>
        </authorList>
    </citation>
    <scope>NUCLEOTIDE SEQUENCE [LARGE SCALE GENOMIC DNA]</scope>
    <source>
        <strain evidence="2">PS880</strain>
    </source>
</reference>
<protein>
    <recommendedName>
        <fullName evidence="4">Phage tail protein</fullName>
    </recommendedName>
</protein>
<organism evidence="2 3">
    <name type="scientific">Pseudomonas fluorescens</name>
    <dbReference type="NCBI Taxonomy" id="294"/>
    <lineage>
        <taxon>Bacteria</taxon>
        <taxon>Pseudomonadati</taxon>
        <taxon>Pseudomonadota</taxon>
        <taxon>Gammaproteobacteria</taxon>
        <taxon>Pseudomonadales</taxon>
        <taxon>Pseudomonadaceae</taxon>
        <taxon>Pseudomonas</taxon>
    </lineage>
</organism>
<dbReference type="OrthoDB" id="5463544at2"/>
<evidence type="ECO:0000313" key="2">
    <source>
        <dbReference type="EMBL" id="VVP57099.1"/>
    </source>
</evidence>
<gene>
    <name evidence="2" type="ORF">PS880_05781</name>
</gene>
<sequence length="118" mass="12821">MSRIGGMISLTIDGQQYDAKGNFTYSLGIPKKEMVVGADRIHGYKEVPTVPYIEGEITDNAEISMANLRRVTDATILLRLGNGKTINLRNAIEASDGVGNTEEGNQSVRFEGMSAEEI</sequence>
<evidence type="ECO:0000313" key="3">
    <source>
        <dbReference type="Proteomes" id="UP000375525"/>
    </source>
</evidence>
<proteinExistence type="predicted"/>
<dbReference type="AlphaFoldDB" id="A0A5E7Q5T6"/>
<dbReference type="EMBL" id="CABVIH010000040">
    <property type="protein sequence ID" value="VVP57099.1"/>
    <property type="molecule type" value="Genomic_DNA"/>
</dbReference>
<dbReference type="Proteomes" id="UP000375525">
    <property type="component" value="Unassembled WGS sequence"/>
</dbReference>
<evidence type="ECO:0008006" key="4">
    <source>
        <dbReference type="Google" id="ProtNLM"/>
    </source>
</evidence>
<dbReference type="Pfam" id="PF10618">
    <property type="entry name" value="Tail_tube"/>
    <property type="match status" value="1"/>
</dbReference>
<name>A0A5E7Q5T6_PSEFL</name>
<evidence type="ECO:0000256" key="1">
    <source>
        <dbReference type="SAM" id="MobiDB-lite"/>
    </source>
</evidence>